<keyword evidence="2" id="KW-1185">Reference proteome</keyword>
<sequence length="72" mass="8612">MRNCPKTFSKAFQDHVNAWNAIRIVTDRYPEKRGEMHLLFKELEQSKDSVEFKKLQGNIWATWTEVERATKK</sequence>
<comment type="caution">
    <text evidence="1">The sequence shown here is derived from an EMBL/GenBank/DDBJ whole genome shotgun (WGS) entry which is preliminary data.</text>
</comment>
<name>V6SD62_9FLAO</name>
<organism evidence="1 2">
    <name type="scientific">Flavobacterium enshiense DK69</name>
    <dbReference type="NCBI Taxonomy" id="1107311"/>
    <lineage>
        <taxon>Bacteria</taxon>
        <taxon>Pseudomonadati</taxon>
        <taxon>Bacteroidota</taxon>
        <taxon>Flavobacteriia</taxon>
        <taxon>Flavobacteriales</taxon>
        <taxon>Flavobacteriaceae</taxon>
        <taxon>Flavobacterium</taxon>
    </lineage>
</organism>
<protein>
    <submittedName>
        <fullName evidence="1">Uncharacterized protein</fullName>
    </submittedName>
</protein>
<reference evidence="1 2" key="2">
    <citation type="journal article" date="2015" name="Stand. Genomic Sci.">
        <title>High quality draft genomic sequence of Flavobacterium enshiense DK69(T) and comparison among Flavobacterium genomes.</title>
        <authorList>
            <person name="Zeng Z."/>
            <person name="Chen C."/>
            <person name="Du H."/>
            <person name="Wang G."/>
            <person name="Li M."/>
        </authorList>
    </citation>
    <scope>NUCLEOTIDE SEQUENCE [LARGE SCALE GENOMIC DNA]</scope>
    <source>
        <strain evidence="1 2">DK69</strain>
    </source>
</reference>
<accession>V6SD62</accession>
<dbReference type="PATRIC" id="fig|1107311.3.peg.530"/>
<dbReference type="OrthoDB" id="1448105at2"/>
<dbReference type="AlphaFoldDB" id="V6SD62"/>
<evidence type="ECO:0000313" key="2">
    <source>
        <dbReference type="Proteomes" id="UP000030149"/>
    </source>
</evidence>
<dbReference type="Proteomes" id="UP000030149">
    <property type="component" value="Unassembled WGS sequence"/>
</dbReference>
<proteinExistence type="predicted"/>
<dbReference type="RefSeq" id="WP_023572591.1">
    <property type="nucleotide sequence ID" value="NZ_AVCS01000005.1"/>
</dbReference>
<gene>
    <name evidence="1" type="ORF">Q767_11965</name>
</gene>
<dbReference type="EMBL" id="JRLZ01000010">
    <property type="protein sequence ID" value="KGO95508.1"/>
    <property type="molecule type" value="Genomic_DNA"/>
</dbReference>
<reference evidence="2" key="1">
    <citation type="submission" date="2013-09" db="EMBL/GenBank/DDBJ databases">
        <authorList>
            <person name="Zeng Z."/>
            <person name="Chen C."/>
        </authorList>
    </citation>
    <scope>NUCLEOTIDE SEQUENCE [LARGE SCALE GENOMIC DNA]</scope>
    <source>
        <strain evidence="2">DK69</strain>
    </source>
</reference>
<evidence type="ECO:0000313" key="1">
    <source>
        <dbReference type="EMBL" id="KGO95508.1"/>
    </source>
</evidence>
<dbReference type="eggNOG" id="ENOG5030R80">
    <property type="taxonomic scope" value="Bacteria"/>
</dbReference>